<feature type="transmembrane region" description="Helical" evidence="5">
    <location>
        <begin position="303"/>
        <end position="323"/>
    </location>
</feature>
<keyword evidence="5" id="KW-0472">Membrane</keyword>
<evidence type="ECO:0000259" key="7">
    <source>
        <dbReference type="PROSITE" id="PS50887"/>
    </source>
</evidence>
<evidence type="ECO:0000256" key="5">
    <source>
        <dbReference type="SAM" id="Phobius"/>
    </source>
</evidence>
<protein>
    <recommendedName>
        <fullName evidence="2">diguanylate cyclase</fullName>
        <ecNumber evidence="2">2.7.7.65</ecNumber>
    </recommendedName>
</protein>
<proteinExistence type="predicted"/>
<dbReference type="Pfam" id="PF07696">
    <property type="entry name" value="7TMR-DISMED2"/>
    <property type="match status" value="1"/>
</dbReference>
<name>A0A9X7YN96_9GAMM</name>
<dbReference type="KEGG" id="vcw:GJQ55_08165"/>
<dbReference type="Pfam" id="PF00990">
    <property type="entry name" value="GGDEF"/>
    <property type="match status" value="1"/>
</dbReference>
<dbReference type="InterPro" id="IPR050469">
    <property type="entry name" value="Diguanylate_Cyclase"/>
</dbReference>
<dbReference type="Proteomes" id="UP000596074">
    <property type="component" value="Chromosome"/>
</dbReference>
<evidence type="ECO:0000256" key="4">
    <source>
        <dbReference type="SAM" id="Coils"/>
    </source>
</evidence>
<comment type="cofactor">
    <cofactor evidence="1">
        <name>Mg(2+)</name>
        <dbReference type="ChEBI" id="CHEBI:18420"/>
    </cofactor>
</comment>
<dbReference type="SMART" id="SM00267">
    <property type="entry name" value="GGDEF"/>
    <property type="match status" value="1"/>
</dbReference>
<dbReference type="EC" id="2.7.7.65" evidence="2"/>
<comment type="catalytic activity">
    <reaction evidence="3">
        <text>2 GTP = 3',3'-c-di-GMP + 2 diphosphate</text>
        <dbReference type="Rhea" id="RHEA:24898"/>
        <dbReference type="ChEBI" id="CHEBI:33019"/>
        <dbReference type="ChEBI" id="CHEBI:37565"/>
        <dbReference type="ChEBI" id="CHEBI:58805"/>
        <dbReference type="EC" id="2.7.7.65"/>
    </reaction>
</comment>
<evidence type="ECO:0000313" key="9">
    <source>
        <dbReference type="Proteomes" id="UP000596074"/>
    </source>
</evidence>
<feature type="transmembrane region" description="Helical" evidence="5">
    <location>
        <begin position="249"/>
        <end position="268"/>
    </location>
</feature>
<dbReference type="GO" id="GO:0043709">
    <property type="term" value="P:cell adhesion involved in single-species biofilm formation"/>
    <property type="evidence" value="ECO:0007669"/>
    <property type="project" value="TreeGrafter"/>
</dbReference>
<keyword evidence="6" id="KW-0732">Signal</keyword>
<evidence type="ECO:0000256" key="3">
    <source>
        <dbReference type="ARBA" id="ARBA00034247"/>
    </source>
</evidence>
<dbReference type="PANTHER" id="PTHR45138:SF9">
    <property type="entry name" value="DIGUANYLATE CYCLASE DGCM-RELATED"/>
    <property type="match status" value="1"/>
</dbReference>
<keyword evidence="5" id="KW-0812">Transmembrane</keyword>
<organism evidence="8 9">
    <name type="scientific">Venatoribacter cucullus</name>
    <dbReference type="NCBI Taxonomy" id="2661630"/>
    <lineage>
        <taxon>Bacteria</taxon>
        <taxon>Pseudomonadati</taxon>
        <taxon>Pseudomonadota</taxon>
        <taxon>Gammaproteobacteria</taxon>
        <taxon>Oceanospirillales</taxon>
        <taxon>Oceanospirillaceae</taxon>
        <taxon>Venatoribacter</taxon>
    </lineage>
</organism>
<dbReference type="PROSITE" id="PS51257">
    <property type="entry name" value="PROKAR_LIPOPROTEIN"/>
    <property type="match status" value="1"/>
</dbReference>
<dbReference type="PANTHER" id="PTHR45138">
    <property type="entry name" value="REGULATORY COMPONENTS OF SENSORY TRANSDUCTION SYSTEM"/>
    <property type="match status" value="1"/>
</dbReference>
<reference evidence="8 9" key="1">
    <citation type="submission" date="2019-11" db="EMBL/GenBank/DDBJ databases">
        <title>Venatorbacter sp. nov. a predator of Campylobacter and other Gram-negative bacteria.</title>
        <authorList>
            <person name="Saeedi A."/>
            <person name="Cummings N.J."/>
            <person name="Connerton I.F."/>
            <person name="Connerton P.L."/>
        </authorList>
    </citation>
    <scope>NUCLEOTIDE SEQUENCE [LARGE SCALE GENOMIC DNA]</scope>
    <source>
        <strain evidence="8">XL5</strain>
    </source>
</reference>
<feature type="domain" description="GGDEF" evidence="7">
    <location>
        <begin position="505"/>
        <end position="640"/>
    </location>
</feature>
<feature type="transmembrane region" description="Helical" evidence="5">
    <location>
        <begin position="335"/>
        <end position="354"/>
    </location>
</feature>
<feature type="transmembrane region" description="Helical" evidence="5">
    <location>
        <begin position="212"/>
        <end position="229"/>
    </location>
</feature>
<dbReference type="NCBIfam" id="TIGR00254">
    <property type="entry name" value="GGDEF"/>
    <property type="match status" value="1"/>
</dbReference>
<feature type="transmembrane region" description="Helical" evidence="5">
    <location>
        <begin position="366"/>
        <end position="383"/>
    </location>
</feature>
<dbReference type="Gene3D" id="3.30.70.270">
    <property type="match status" value="1"/>
</dbReference>
<feature type="signal peptide" evidence="6">
    <location>
        <begin position="1"/>
        <end position="20"/>
    </location>
</feature>
<dbReference type="SUPFAM" id="SSF55073">
    <property type="entry name" value="Nucleotide cyclase"/>
    <property type="match status" value="1"/>
</dbReference>
<dbReference type="GO" id="GO:0052621">
    <property type="term" value="F:diguanylate cyclase activity"/>
    <property type="evidence" value="ECO:0007669"/>
    <property type="project" value="UniProtKB-EC"/>
</dbReference>
<dbReference type="Pfam" id="PF07695">
    <property type="entry name" value="7TMR-DISM_7TM"/>
    <property type="match status" value="1"/>
</dbReference>
<evidence type="ECO:0000256" key="6">
    <source>
        <dbReference type="SAM" id="SignalP"/>
    </source>
</evidence>
<accession>A0A9X7YN96</accession>
<keyword evidence="9" id="KW-1185">Reference proteome</keyword>
<gene>
    <name evidence="8" type="ORF">GJQ55_08165</name>
</gene>
<keyword evidence="4" id="KW-0175">Coiled coil</keyword>
<feature type="chain" id="PRO_5040857475" description="diguanylate cyclase" evidence="6">
    <location>
        <begin position="21"/>
        <end position="641"/>
    </location>
</feature>
<dbReference type="EMBL" id="CP046056">
    <property type="protein sequence ID" value="QQD24450.1"/>
    <property type="molecule type" value="Genomic_DNA"/>
</dbReference>
<evidence type="ECO:0000256" key="2">
    <source>
        <dbReference type="ARBA" id="ARBA00012528"/>
    </source>
</evidence>
<feature type="transmembrane region" description="Helical" evidence="5">
    <location>
        <begin position="183"/>
        <end position="205"/>
    </location>
</feature>
<dbReference type="InterPro" id="IPR011622">
    <property type="entry name" value="7TMR_DISM_rcpt_extracell_dom2"/>
</dbReference>
<dbReference type="InterPro" id="IPR043128">
    <property type="entry name" value="Rev_trsase/Diguanyl_cyclase"/>
</dbReference>
<evidence type="ECO:0000256" key="1">
    <source>
        <dbReference type="ARBA" id="ARBA00001946"/>
    </source>
</evidence>
<feature type="coiled-coil region" evidence="4">
    <location>
        <begin position="406"/>
        <end position="470"/>
    </location>
</feature>
<dbReference type="CDD" id="cd01949">
    <property type="entry name" value="GGDEF"/>
    <property type="match status" value="1"/>
</dbReference>
<dbReference type="AlphaFoldDB" id="A0A9X7YN96"/>
<dbReference type="Gene3D" id="2.60.40.2380">
    <property type="match status" value="1"/>
</dbReference>
<dbReference type="GO" id="GO:1902201">
    <property type="term" value="P:negative regulation of bacterial-type flagellum-dependent cell motility"/>
    <property type="evidence" value="ECO:0007669"/>
    <property type="project" value="TreeGrafter"/>
</dbReference>
<dbReference type="GO" id="GO:0005886">
    <property type="term" value="C:plasma membrane"/>
    <property type="evidence" value="ECO:0007669"/>
    <property type="project" value="TreeGrafter"/>
</dbReference>
<dbReference type="InterPro" id="IPR029787">
    <property type="entry name" value="Nucleotide_cyclase"/>
</dbReference>
<feature type="transmembrane region" description="Helical" evidence="5">
    <location>
        <begin position="280"/>
        <end position="297"/>
    </location>
</feature>
<dbReference type="FunFam" id="3.30.70.270:FF:000001">
    <property type="entry name" value="Diguanylate cyclase domain protein"/>
    <property type="match status" value="1"/>
</dbReference>
<keyword evidence="5" id="KW-1133">Transmembrane helix</keyword>
<dbReference type="InterPro" id="IPR011623">
    <property type="entry name" value="7TMR_DISM_rcpt_extracell_dom1"/>
</dbReference>
<dbReference type="PROSITE" id="PS50887">
    <property type="entry name" value="GGDEF"/>
    <property type="match status" value="1"/>
</dbReference>
<dbReference type="InterPro" id="IPR000160">
    <property type="entry name" value="GGDEF_dom"/>
</dbReference>
<evidence type="ECO:0000313" key="8">
    <source>
        <dbReference type="EMBL" id="QQD24450.1"/>
    </source>
</evidence>
<sequence length="641" mass="72837">MSIRSLLMVLGLLFSVSCMATTSAAAVEITSLSSGSELDSVLQYAEDPSAAVPVAAVDTLEWHWGDKNSMSFGYTASVYWFRLNLQHSGTEAVTRLLSLSYPVLDHVRLHSRRHGGDWEVLELGDKHPFAERPVDHRFFVIPLTMNPGEQTELLFRVETSSSMQFPLSIWEERDFFVNDQKQILGMGLYYGIMIIMVLYNLFVYLSVREANYLYYVLYVGCMGGFLASLQGLNFQFLWPEATWWNDHSILIFLGGVVLFVLVFTRNFLQLKEIPLLNRLFNGLALLAFFIILFSNLFPYSSMIRLLIGAAVLGISLAIISGIIRWGQGYSSARYYTIAWSVLLLGGVILAMNKFDLLPRNFFTENIVQVGSVVEVILLSFALADRLNNEKRKRYTAQLIALEHEKVARKSQEAALQQERNARLAQEKALQHEREAREAQELALAIQKQATETLEQRVKERTLELENANRKLELMSITDPLTNLRNRRFFDQIMQREMARAIRTRESICVLMIDVDHFKKVNDVHGHQAGDEILRVVAQAVRQTVHRSTDLLARYGGEEFIMVLPGTSADGAEHVAECIRNTISRLNFDRISAGLRVSVSIGIHGAVPGYQESHENWVRYADEALYYAKANGRNQVVRYKDS</sequence>